<dbReference type="CDD" id="cd02440">
    <property type="entry name" value="AdoMet_MTases"/>
    <property type="match status" value="1"/>
</dbReference>
<evidence type="ECO:0000259" key="1">
    <source>
        <dbReference type="Pfam" id="PF13649"/>
    </source>
</evidence>
<dbReference type="Proteomes" id="UP000054662">
    <property type="component" value="Unassembled WGS sequence"/>
</dbReference>
<feature type="domain" description="Methyltransferase" evidence="1">
    <location>
        <begin position="43"/>
        <end position="138"/>
    </location>
</feature>
<reference evidence="2 3" key="1">
    <citation type="submission" date="2015-11" db="EMBL/GenBank/DDBJ databases">
        <title>Genomic analysis of 38 Legionella species identifies large and diverse effector repertoires.</title>
        <authorList>
            <person name="Burstein D."/>
            <person name="Amaro F."/>
            <person name="Zusman T."/>
            <person name="Lifshitz Z."/>
            <person name="Cohen O."/>
            <person name="Gilbert J.A."/>
            <person name="Pupko T."/>
            <person name="Shuman H.A."/>
            <person name="Segal G."/>
        </authorList>
    </citation>
    <scope>NUCLEOTIDE SEQUENCE [LARGE SCALE GENOMIC DNA]</scope>
    <source>
        <strain evidence="2 3">ATCC 49508</strain>
    </source>
</reference>
<sequence>MSQHELNSYLNLCTQFYDLIRPNPPADAYAFYRSYAMNANGPILEPMCGSGRFLLPLLAEQCQISGFDASKQMLEALNAKAIRQNLQPEVWHGFVEDLHKAQKYTLIFIPSGSFGHLIDVDSIKKAVQIFYDHLNEDGILLFEVETAQTIPEPLDVWRGLVCHKPDGSYILVNRLTTYKNNVCYSIDRYELIENGRIVQTEMEQFNVRIYDNPHMLIDILTETGFKEIKLIKAFDNTRQPEQGDTSIVFECRK</sequence>
<dbReference type="Pfam" id="PF13649">
    <property type="entry name" value="Methyltransf_25"/>
    <property type="match status" value="1"/>
</dbReference>
<name>A0A0W1AK07_9GAMM</name>
<dbReference type="GO" id="GO:0032259">
    <property type="term" value="P:methylation"/>
    <property type="evidence" value="ECO:0007669"/>
    <property type="project" value="UniProtKB-KW"/>
</dbReference>
<keyword evidence="2" id="KW-0489">Methyltransferase</keyword>
<organism evidence="2 3">
    <name type="scientific">Legionella worsleiensis</name>
    <dbReference type="NCBI Taxonomy" id="45076"/>
    <lineage>
        <taxon>Bacteria</taxon>
        <taxon>Pseudomonadati</taxon>
        <taxon>Pseudomonadota</taxon>
        <taxon>Gammaproteobacteria</taxon>
        <taxon>Legionellales</taxon>
        <taxon>Legionellaceae</taxon>
        <taxon>Legionella</taxon>
    </lineage>
</organism>
<dbReference type="AlphaFoldDB" id="A0A0W1AK07"/>
<evidence type="ECO:0000313" key="3">
    <source>
        <dbReference type="Proteomes" id="UP000054662"/>
    </source>
</evidence>
<dbReference type="GO" id="GO:0008168">
    <property type="term" value="F:methyltransferase activity"/>
    <property type="evidence" value="ECO:0007669"/>
    <property type="project" value="UniProtKB-KW"/>
</dbReference>
<comment type="caution">
    <text evidence="2">The sequence shown here is derived from an EMBL/GenBank/DDBJ whole genome shotgun (WGS) entry which is preliminary data.</text>
</comment>
<accession>A0A0W1AK07</accession>
<dbReference type="RefSeq" id="WP_058492271.1">
    <property type="nucleotide sequence ID" value="NZ_CBCRUR010000005.1"/>
</dbReference>
<dbReference type="Gene3D" id="2.20.25.110">
    <property type="entry name" value="S-adenosyl-L-methionine-dependent methyltransferases"/>
    <property type="match status" value="1"/>
</dbReference>
<dbReference type="SUPFAM" id="SSF53335">
    <property type="entry name" value="S-adenosyl-L-methionine-dependent methyltransferases"/>
    <property type="match status" value="1"/>
</dbReference>
<keyword evidence="3" id="KW-1185">Reference proteome</keyword>
<protein>
    <submittedName>
        <fullName evidence="2">Methyltransferase, ubiE/COQ5 family</fullName>
    </submittedName>
</protein>
<dbReference type="OrthoDB" id="9804312at2"/>
<evidence type="ECO:0000313" key="2">
    <source>
        <dbReference type="EMBL" id="KTD81657.1"/>
    </source>
</evidence>
<gene>
    <name evidence="2" type="ORF">Lwor_0439</name>
</gene>
<dbReference type="InterPro" id="IPR041698">
    <property type="entry name" value="Methyltransf_25"/>
</dbReference>
<dbReference type="Gene3D" id="3.40.50.150">
    <property type="entry name" value="Vaccinia Virus protein VP39"/>
    <property type="match status" value="1"/>
</dbReference>
<keyword evidence="2" id="KW-0808">Transferase</keyword>
<dbReference type="EMBL" id="LNZC01000003">
    <property type="protein sequence ID" value="KTD81657.1"/>
    <property type="molecule type" value="Genomic_DNA"/>
</dbReference>
<dbReference type="PATRIC" id="fig|45076.6.peg.486"/>
<proteinExistence type="predicted"/>
<dbReference type="InterPro" id="IPR029063">
    <property type="entry name" value="SAM-dependent_MTases_sf"/>
</dbReference>
<dbReference type="STRING" id="45076.Lwor_0439"/>